<accession>A0A194AQK7</accession>
<proteinExistence type="predicted"/>
<feature type="chain" id="PRO_5013481155" evidence="3">
    <location>
        <begin position="21"/>
        <end position="160"/>
    </location>
</feature>
<organism evidence="5">
    <name type="scientific">Pinctada fucata</name>
    <name type="common">Akoya pearl oyster</name>
    <name type="synonym">Pinctada imbricata fucata</name>
    <dbReference type="NCBI Taxonomy" id="50426"/>
    <lineage>
        <taxon>Eukaryota</taxon>
        <taxon>Metazoa</taxon>
        <taxon>Spiralia</taxon>
        <taxon>Lophotrochozoa</taxon>
        <taxon>Mollusca</taxon>
        <taxon>Bivalvia</taxon>
        <taxon>Autobranchia</taxon>
        <taxon>Pteriomorphia</taxon>
        <taxon>Pterioida</taxon>
        <taxon>Pterioidea</taxon>
        <taxon>Pteriidae</taxon>
        <taxon>Pinctada</taxon>
    </lineage>
</organism>
<dbReference type="InterPro" id="IPR016186">
    <property type="entry name" value="C-type_lectin-like/link_sf"/>
</dbReference>
<dbReference type="Gene3D" id="3.10.100.10">
    <property type="entry name" value="Mannose-Binding Protein A, subunit A"/>
    <property type="match status" value="1"/>
</dbReference>
<keyword evidence="2" id="KW-1015">Disulfide bond</keyword>
<dbReference type="InterPro" id="IPR016187">
    <property type="entry name" value="CTDL_fold"/>
</dbReference>
<dbReference type="InterPro" id="IPR051663">
    <property type="entry name" value="CLec_Tetranectin-domain"/>
</dbReference>
<feature type="signal peptide" evidence="3">
    <location>
        <begin position="1"/>
        <end position="20"/>
    </location>
</feature>
<evidence type="ECO:0000313" key="5">
    <source>
        <dbReference type="EMBL" id="JAS04076.1"/>
    </source>
</evidence>
<dbReference type="CDD" id="cd00037">
    <property type="entry name" value="CLECT"/>
    <property type="match status" value="1"/>
</dbReference>
<dbReference type="PROSITE" id="PS50041">
    <property type="entry name" value="C_TYPE_LECTIN_2"/>
    <property type="match status" value="1"/>
</dbReference>
<keyword evidence="3" id="KW-0732">Signal</keyword>
<dbReference type="SMART" id="SM00034">
    <property type="entry name" value="CLECT"/>
    <property type="match status" value="1"/>
</dbReference>
<protein>
    <submittedName>
        <fullName evidence="5">Putative perlucin</fullName>
    </submittedName>
</protein>
<dbReference type="PROSITE" id="PS00615">
    <property type="entry name" value="C_TYPE_LECTIN_1"/>
    <property type="match status" value="1"/>
</dbReference>
<dbReference type="EMBL" id="GELH01000196">
    <property type="protein sequence ID" value="JAS04076.1"/>
    <property type="molecule type" value="Transcribed_RNA"/>
</dbReference>
<dbReference type="InterPro" id="IPR018378">
    <property type="entry name" value="C-type_lectin_CS"/>
</dbReference>
<evidence type="ECO:0000259" key="4">
    <source>
        <dbReference type="PROSITE" id="PS50041"/>
    </source>
</evidence>
<feature type="domain" description="C-type lectin" evidence="4">
    <location>
        <begin position="28"/>
        <end position="149"/>
    </location>
</feature>
<dbReference type="InterPro" id="IPR001304">
    <property type="entry name" value="C-type_lectin-like"/>
</dbReference>
<dbReference type="SUPFAM" id="SSF56436">
    <property type="entry name" value="C-type lectin-like"/>
    <property type="match status" value="1"/>
</dbReference>
<evidence type="ECO:0000256" key="2">
    <source>
        <dbReference type="ARBA" id="ARBA00023157"/>
    </source>
</evidence>
<dbReference type="PANTHER" id="PTHR22799">
    <property type="entry name" value="TETRANECTIN-RELATED"/>
    <property type="match status" value="1"/>
</dbReference>
<keyword evidence="1" id="KW-0430">Lectin</keyword>
<evidence type="ECO:0000256" key="3">
    <source>
        <dbReference type="SAM" id="SignalP"/>
    </source>
</evidence>
<dbReference type="PANTHER" id="PTHR22799:SF6">
    <property type="entry name" value="C-TYPE LECTIN DOMAIN FAMILY 4 MEMBER M-LIKE"/>
    <property type="match status" value="1"/>
</dbReference>
<evidence type="ECO:0000256" key="1">
    <source>
        <dbReference type="ARBA" id="ARBA00022734"/>
    </source>
</evidence>
<name>A0A194AQK7_PINFU</name>
<sequence length="160" mass="18165">MRNLEYSLLLLATFASVAICCDPGWQKHGSWCFLFGHDAMTWAESAEICREFGGFLAEPSTQDIDSYIMSTTRSTNPKKIFWLGGSDLVQEGKWMWTTTNVPFSYTNWIPTDPNDGDARRHEDCLITNWSGDGKWADAGCEWKEYFLCQKEDEPNVGVIG</sequence>
<dbReference type="GO" id="GO:0030246">
    <property type="term" value="F:carbohydrate binding"/>
    <property type="evidence" value="ECO:0007669"/>
    <property type="project" value="UniProtKB-KW"/>
</dbReference>
<reference evidence="5" key="1">
    <citation type="submission" date="2016-03" db="EMBL/GenBank/DDBJ databases">
        <authorList>
            <person name="Ploux O."/>
        </authorList>
    </citation>
    <scope>NUCLEOTIDE SEQUENCE</scope>
    <source>
        <tissue evidence="5">Mantle</tissue>
    </source>
</reference>
<dbReference type="EMBL" id="GELH01000195">
    <property type="protein sequence ID" value="JAS04077.1"/>
    <property type="molecule type" value="Transcribed_RNA"/>
</dbReference>
<dbReference type="Pfam" id="PF00059">
    <property type="entry name" value="Lectin_C"/>
    <property type="match status" value="1"/>
</dbReference>
<dbReference type="AlphaFoldDB" id="A0A194AQK7"/>